<evidence type="ECO:0000256" key="4">
    <source>
        <dbReference type="ARBA" id="ARBA00022656"/>
    </source>
</evidence>
<organism evidence="10 11">
    <name type="scientific">Methylopila capsulata</name>
    <dbReference type="NCBI Taxonomy" id="61654"/>
    <lineage>
        <taxon>Bacteria</taxon>
        <taxon>Pseudomonadati</taxon>
        <taxon>Pseudomonadota</taxon>
        <taxon>Alphaproteobacteria</taxon>
        <taxon>Hyphomicrobiales</taxon>
        <taxon>Methylopilaceae</taxon>
        <taxon>Methylopila</taxon>
    </lineage>
</organism>
<dbReference type="EMBL" id="BSFF01000003">
    <property type="protein sequence ID" value="GLK57121.1"/>
    <property type="molecule type" value="Genomic_DNA"/>
</dbReference>
<evidence type="ECO:0000259" key="9">
    <source>
        <dbReference type="Pfam" id="PF06594"/>
    </source>
</evidence>
<evidence type="ECO:0000313" key="11">
    <source>
        <dbReference type="Proteomes" id="UP001143400"/>
    </source>
</evidence>
<dbReference type="GO" id="GO:0005509">
    <property type="term" value="F:calcium ion binding"/>
    <property type="evidence" value="ECO:0007669"/>
    <property type="project" value="InterPro"/>
</dbReference>
<feature type="domain" description="Haemolysin-type calcium binding-related" evidence="9">
    <location>
        <begin position="502"/>
        <end position="537"/>
    </location>
</feature>
<keyword evidence="7" id="KW-0472">Membrane</keyword>
<evidence type="ECO:0000256" key="1">
    <source>
        <dbReference type="ARBA" id="ARBA00004370"/>
    </source>
</evidence>
<keyword evidence="4" id="KW-0800">Toxin</keyword>
<dbReference type="InterPro" id="IPR050557">
    <property type="entry name" value="RTX_toxin/Mannuronan_C5-epim"/>
</dbReference>
<evidence type="ECO:0000256" key="3">
    <source>
        <dbReference type="ARBA" id="ARBA00022525"/>
    </source>
</evidence>
<evidence type="ECO:0000256" key="7">
    <source>
        <dbReference type="ARBA" id="ARBA00023136"/>
    </source>
</evidence>
<dbReference type="PROSITE" id="PS00330">
    <property type="entry name" value="HEMOLYSIN_CALCIUM"/>
    <property type="match status" value="12"/>
</dbReference>
<dbReference type="GO" id="GO:0090729">
    <property type="term" value="F:toxin activity"/>
    <property type="evidence" value="ECO:0007669"/>
    <property type="project" value="UniProtKB-KW"/>
</dbReference>
<dbReference type="SUPFAM" id="SSF51120">
    <property type="entry name" value="beta-Roll"/>
    <property type="match status" value="4"/>
</dbReference>
<comment type="subcellular location">
    <subcellularLocation>
        <location evidence="1">Membrane</location>
    </subcellularLocation>
    <subcellularLocation>
        <location evidence="2">Secreted</location>
    </subcellularLocation>
</comment>
<dbReference type="InterPro" id="IPR018511">
    <property type="entry name" value="Hemolysin-typ_Ca-bd_CS"/>
</dbReference>
<dbReference type="PANTHER" id="PTHR38340:SF1">
    <property type="entry name" value="S-LAYER PROTEIN"/>
    <property type="match status" value="1"/>
</dbReference>
<dbReference type="AlphaFoldDB" id="A0A9W6IV29"/>
<keyword evidence="3" id="KW-0964">Secreted</keyword>
<dbReference type="Pfam" id="PF06594">
    <property type="entry name" value="HCBP_related"/>
    <property type="match status" value="1"/>
</dbReference>
<evidence type="ECO:0000256" key="2">
    <source>
        <dbReference type="ARBA" id="ARBA00004613"/>
    </source>
</evidence>
<reference evidence="10" key="2">
    <citation type="submission" date="2023-01" db="EMBL/GenBank/DDBJ databases">
        <authorList>
            <person name="Sun Q."/>
            <person name="Evtushenko L."/>
        </authorList>
    </citation>
    <scope>NUCLEOTIDE SEQUENCE</scope>
    <source>
        <strain evidence="10">VKM B-1606</strain>
    </source>
</reference>
<sequence length="723" mass="73024">MKMATFTGTGSADRITPASVTAGVTPAGVRPGEDADNLYGYAGNDTLDGGGGADYLAGGADNDRLNGGSENDSLYGESGVDDLTGGEGNDYLAGGTEGDTYRFDAASGVDRVVEGVNAGADALIVGGGLKAANVKIFIENDDLRIQFGDNEIFVEDQFASGVGSSARVEEMRFSTGAPIDLTTVQSAWLTRTGTGRNETMTGSIFADTLSGAGGRDTLYGGVGDDRLLGGSGDDNLQGGAGVDNLDGGSENDVLYGGADGDRLTGGAGDDYLAGEAGADVYYFSPDFGRDQISEAVNGGADLIRLNAGVDKADVDIWIEGDDLYISDGDDSVRILDQFATGVGADARVETLQHSDGSRVSLKSVQSAWLVREGSSGNDNVSGSIFNDTLNGAGGSDVLSGGVGADQLNGGVGSDTLYGGADGDALNGGDEDDVIYGDAGADLLTGGFGDDYLVGGVDNDVFAFSEGFGRDTVVESVGTGTDSIRFTPDISGADVSFRVIGDDLVVSVGEDQVTIQDQYAAGTGAQARVERVTFQDGSSTVSLTTPNAAWLTVNGTAAGDSLDGSIFNDKLNGLGGADYLNGALGADTLSGGTGADTLYGGEGADVLSGGAASDLLYGQGGADVFRFDVDPGAAGVDYVGDFVQGTDRFSLENANFVGITAAATLSAGFFRLGTAAGDANDRIIYDATTRSLYYDPDGTGAAAQVQFATLGGAVTLSNTDFIVT</sequence>
<dbReference type="PRINTS" id="PR00313">
    <property type="entry name" value="CABNDNGRPT"/>
</dbReference>
<protein>
    <recommendedName>
        <fullName evidence="9">Haemolysin-type calcium binding-related domain-containing protein</fullName>
    </recommendedName>
</protein>
<dbReference type="Gene3D" id="2.150.10.10">
    <property type="entry name" value="Serralysin-like metalloprotease, C-terminal"/>
    <property type="match status" value="6"/>
</dbReference>
<dbReference type="PRINTS" id="PR01488">
    <property type="entry name" value="RTXTOXINA"/>
</dbReference>
<evidence type="ECO:0000256" key="6">
    <source>
        <dbReference type="ARBA" id="ARBA00023026"/>
    </source>
</evidence>
<dbReference type="InterPro" id="IPR001343">
    <property type="entry name" value="Hemolysn_Ca-bd"/>
</dbReference>
<accession>A0A9W6IV29</accession>
<proteinExistence type="predicted"/>
<name>A0A9W6IV29_9HYPH</name>
<dbReference type="Proteomes" id="UP001143400">
    <property type="component" value="Unassembled WGS sequence"/>
</dbReference>
<keyword evidence="5" id="KW-0677">Repeat</keyword>
<comment type="caution">
    <text evidence="10">The sequence shown here is derived from an EMBL/GenBank/DDBJ whole genome shotgun (WGS) entry which is preliminary data.</text>
</comment>
<keyword evidence="6" id="KW-0843">Virulence</keyword>
<dbReference type="InterPro" id="IPR011049">
    <property type="entry name" value="Serralysin-like_metalloprot_C"/>
</dbReference>
<evidence type="ECO:0000313" key="10">
    <source>
        <dbReference type="EMBL" id="GLK57121.1"/>
    </source>
</evidence>
<reference evidence="10" key="1">
    <citation type="journal article" date="2014" name="Int. J. Syst. Evol. Microbiol.">
        <title>Complete genome sequence of Corynebacterium casei LMG S-19264T (=DSM 44701T), isolated from a smear-ripened cheese.</title>
        <authorList>
            <consortium name="US DOE Joint Genome Institute (JGI-PGF)"/>
            <person name="Walter F."/>
            <person name="Albersmeier A."/>
            <person name="Kalinowski J."/>
            <person name="Ruckert C."/>
        </authorList>
    </citation>
    <scope>NUCLEOTIDE SEQUENCE</scope>
    <source>
        <strain evidence="10">VKM B-1606</strain>
    </source>
</reference>
<dbReference type="Pfam" id="PF00353">
    <property type="entry name" value="HemolysinCabind"/>
    <property type="match status" value="7"/>
</dbReference>
<gene>
    <name evidence="10" type="ORF">GCM10008170_31400</name>
</gene>
<dbReference type="GO" id="GO:0005576">
    <property type="term" value="C:extracellular region"/>
    <property type="evidence" value="ECO:0007669"/>
    <property type="project" value="UniProtKB-SubCell"/>
</dbReference>
<feature type="region of interest" description="Disordered" evidence="8">
    <location>
        <begin position="66"/>
        <end position="91"/>
    </location>
</feature>
<dbReference type="InterPro" id="IPR003995">
    <property type="entry name" value="RTX_toxin_determinant-A"/>
</dbReference>
<evidence type="ECO:0000256" key="8">
    <source>
        <dbReference type="SAM" id="MobiDB-lite"/>
    </source>
</evidence>
<dbReference type="PANTHER" id="PTHR38340">
    <property type="entry name" value="S-LAYER PROTEIN"/>
    <property type="match status" value="1"/>
</dbReference>
<evidence type="ECO:0000256" key="5">
    <source>
        <dbReference type="ARBA" id="ARBA00022737"/>
    </source>
</evidence>
<dbReference type="InterPro" id="IPR010566">
    <property type="entry name" value="Haemolys_ca-bd"/>
</dbReference>
<dbReference type="GO" id="GO:0016020">
    <property type="term" value="C:membrane"/>
    <property type="evidence" value="ECO:0007669"/>
    <property type="project" value="UniProtKB-SubCell"/>
</dbReference>